<dbReference type="Proteomes" id="UP000078541">
    <property type="component" value="Unassembled WGS sequence"/>
</dbReference>
<reference evidence="2 3" key="1">
    <citation type="submission" date="2016-03" db="EMBL/GenBank/DDBJ databases">
        <title>Trachymyrmex septentrionalis WGS genome.</title>
        <authorList>
            <person name="Nygaard S."/>
            <person name="Hu H."/>
            <person name="Boomsma J."/>
            <person name="Zhang G."/>
        </authorList>
    </citation>
    <scope>NUCLEOTIDE SEQUENCE [LARGE SCALE GENOMIC DNA]</scope>
    <source>
        <strain evidence="2">Tsep2-gDNA-1</strain>
        <tissue evidence="2">Whole body</tissue>
    </source>
</reference>
<proteinExistence type="predicted"/>
<evidence type="ECO:0000313" key="3">
    <source>
        <dbReference type="Proteomes" id="UP000078541"/>
    </source>
</evidence>
<keyword evidence="3" id="KW-1185">Reference proteome</keyword>
<dbReference type="EMBL" id="KQ981820">
    <property type="protein sequence ID" value="KYN35350.1"/>
    <property type="molecule type" value="Genomic_DNA"/>
</dbReference>
<gene>
    <name evidence="2" type="ORF">ALC56_10525</name>
</gene>
<organism evidence="2 3">
    <name type="scientific">Trachymyrmex septentrionalis</name>
    <dbReference type="NCBI Taxonomy" id="34720"/>
    <lineage>
        <taxon>Eukaryota</taxon>
        <taxon>Metazoa</taxon>
        <taxon>Ecdysozoa</taxon>
        <taxon>Arthropoda</taxon>
        <taxon>Hexapoda</taxon>
        <taxon>Insecta</taxon>
        <taxon>Pterygota</taxon>
        <taxon>Neoptera</taxon>
        <taxon>Endopterygota</taxon>
        <taxon>Hymenoptera</taxon>
        <taxon>Apocrita</taxon>
        <taxon>Aculeata</taxon>
        <taxon>Formicoidea</taxon>
        <taxon>Formicidae</taxon>
        <taxon>Myrmicinae</taxon>
        <taxon>Trachymyrmex</taxon>
    </lineage>
</organism>
<name>A0A195F442_9HYME</name>
<accession>A0A195F442</accession>
<protein>
    <submittedName>
        <fullName evidence="2">Uncharacterized protein</fullName>
    </submittedName>
</protein>
<feature type="region of interest" description="Disordered" evidence="1">
    <location>
        <begin position="83"/>
        <end position="103"/>
    </location>
</feature>
<dbReference type="AlphaFoldDB" id="A0A195F442"/>
<evidence type="ECO:0000313" key="2">
    <source>
        <dbReference type="EMBL" id="KYN35350.1"/>
    </source>
</evidence>
<evidence type="ECO:0000256" key="1">
    <source>
        <dbReference type="SAM" id="MobiDB-lite"/>
    </source>
</evidence>
<sequence>MAKMTSSAFHKLYILVKCDQQQKTTLQQEPLAHHMETPQLQLDIETPFVPYRSSILEEIPEDIRGYSLKDEYFATLSADDRIIEPAQNQSEDNSLMEESIDNN</sequence>
<feature type="compositionally biased region" description="Acidic residues" evidence="1">
    <location>
        <begin position="94"/>
        <end position="103"/>
    </location>
</feature>